<keyword evidence="3" id="KW-0597">Phosphoprotein</keyword>
<sequence length="277" mass="31068">MNSFYRGVPIFKEIQYMKNNPKSERGQAEKHLIETVQQLQETRDTLVQFKKEAAIGRLAAGVAHELLNPVSIISSRLQFMKDETLSDQAGESVRICMEQLQRIAKISQDLLQSSTIHPRPHVNGDLRDVIKLSLKMTERRIQEDNIRVVYYPSSAVIPVKMEMEGISKLMVHLILNACDALLNTLQKRLIITVQYPITTDKPSSVLLIVADNGCGVSEGNMNRIFDPFFTTKDPGKVTGLGLYICKGILAEHRGTIRFEKNDTGGTSFIVELPLSSL</sequence>
<evidence type="ECO:0000313" key="10">
    <source>
        <dbReference type="EMBL" id="CBX28795.1"/>
    </source>
</evidence>
<dbReference type="InterPro" id="IPR003661">
    <property type="entry name" value="HisK_dim/P_dom"/>
</dbReference>
<keyword evidence="4" id="KW-0808">Transferase</keyword>
<evidence type="ECO:0000256" key="8">
    <source>
        <dbReference type="ARBA" id="ARBA00023012"/>
    </source>
</evidence>
<proteinExistence type="predicted"/>
<evidence type="ECO:0000256" key="6">
    <source>
        <dbReference type="ARBA" id="ARBA00022777"/>
    </source>
</evidence>
<dbReference type="EC" id="2.7.13.3" evidence="2"/>
<evidence type="ECO:0000259" key="9">
    <source>
        <dbReference type="PROSITE" id="PS50109"/>
    </source>
</evidence>
<dbReference type="AlphaFoldDB" id="E1YE01"/>
<protein>
    <recommendedName>
        <fullName evidence="2">histidine kinase</fullName>
        <ecNumber evidence="2">2.7.13.3</ecNumber>
    </recommendedName>
</protein>
<keyword evidence="6" id="KW-0418">Kinase</keyword>
<dbReference type="PRINTS" id="PR00344">
    <property type="entry name" value="BCTRLSENSOR"/>
</dbReference>
<dbReference type="Gene3D" id="3.30.565.10">
    <property type="entry name" value="Histidine kinase-like ATPase, C-terminal domain"/>
    <property type="match status" value="1"/>
</dbReference>
<dbReference type="InterPro" id="IPR003594">
    <property type="entry name" value="HATPase_dom"/>
</dbReference>
<dbReference type="PROSITE" id="PS50109">
    <property type="entry name" value="HIS_KIN"/>
    <property type="match status" value="1"/>
</dbReference>
<name>E1YE01_9BACT</name>
<keyword evidence="8" id="KW-0902">Two-component regulatory system</keyword>
<dbReference type="InterPro" id="IPR036097">
    <property type="entry name" value="HisK_dim/P_sf"/>
</dbReference>
<dbReference type="SUPFAM" id="SSF55874">
    <property type="entry name" value="ATPase domain of HSP90 chaperone/DNA topoisomerase II/histidine kinase"/>
    <property type="match status" value="1"/>
</dbReference>
<gene>
    <name evidence="10" type="ORF">N47_L13930</name>
</gene>
<evidence type="ECO:0000256" key="1">
    <source>
        <dbReference type="ARBA" id="ARBA00000085"/>
    </source>
</evidence>
<dbReference type="SMART" id="SM00388">
    <property type="entry name" value="HisKA"/>
    <property type="match status" value="1"/>
</dbReference>
<reference evidence="10" key="1">
    <citation type="journal article" date="2011" name="Environ. Microbiol.">
        <title>Genomic insights into the metabolic potential of the polycyclic aromatic hydrocarbon degrading sulfate-reducing Deltaproteobacterium N47.</title>
        <authorList>
            <person name="Bergmann F."/>
            <person name="Selesi D."/>
            <person name="Weinmaier T."/>
            <person name="Tischler P."/>
            <person name="Rattei T."/>
            <person name="Meckenstock R.U."/>
        </authorList>
    </citation>
    <scope>NUCLEOTIDE SEQUENCE</scope>
</reference>
<organism evidence="10">
    <name type="scientific">uncultured Desulfobacterium sp</name>
    <dbReference type="NCBI Taxonomy" id="201089"/>
    <lineage>
        <taxon>Bacteria</taxon>
        <taxon>Pseudomonadati</taxon>
        <taxon>Thermodesulfobacteriota</taxon>
        <taxon>Desulfobacteria</taxon>
        <taxon>Desulfobacterales</taxon>
        <taxon>Desulfobacteriaceae</taxon>
        <taxon>Desulfobacterium</taxon>
        <taxon>environmental samples</taxon>
    </lineage>
</organism>
<evidence type="ECO:0000256" key="5">
    <source>
        <dbReference type="ARBA" id="ARBA00022741"/>
    </source>
</evidence>
<feature type="domain" description="Histidine kinase" evidence="9">
    <location>
        <begin position="61"/>
        <end position="276"/>
    </location>
</feature>
<dbReference type="SMART" id="SM00387">
    <property type="entry name" value="HATPase_c"/>
    <property type="match status" value="1"/>
</dbReference>
<dbReference type="Gene3D" id="1.10.287.130">
    <property type="match status" value="1"/>
</dbReference>
<dbReference type="SUPFAM" id="SSF47384">
    <property type="entry name" value="Homodimeric domain of signal transducing histidine kinase"/>
    <property type="match status" value="1"/>
</dbReference>
<dbReference type="PANTHER" id="PTHR43065">
    <property type="entry name" value="SENSOR HISTIDINE KINASE"/>
    <property type="match status" value="1"/>
</dbReference>
<dbReference type="Pfam" id="PF02518">
    <property type="entry name" value="HATPase_c"/>
    <property type="match status" value="1"/>
</dbReference>
<dbReference type="InterPro" id="IPR036890">
    <property type="entry name" value="HATPase_C_sf"/>
</dbReference>
<evidence type="ECO:0000256" key="3">
    <source>
        <dbReference type="ARBA" id="ARBA00022553"/>
    </source>
</evidence>
<dbReference type="CDD" id="cd00082">
    <property type="entry name" value="HisKA"/>
    <property type="match status" value="1"/>
</dbReference>
<dbReference type="GO" id="GO:0005524">
    <property type="term" value="F:ATP binding"/>
    <property type="evidence" value="ECO:0007669"/>
    <property type="project" value="UniProtKB-KW"/>
</dbReference>
<dbReference type="GO" id="GO:0000155">
    <property type="term" value="F:phosphorelay sensor kinase activity"/>
    <property type="evidence" value="ECO:0007669"/>
    <property type="project" value="InterPro"/>
</dbReference>
<keyword evidence="7" id="KW-0067">ATP-binding</keyword>
<dbReference type="Pfam" id="PF00512">
    <property type="entry name" value="HisKA"/>
    <property type="match status" value="1"/>
</dbReference>
<comment type="catalytic activity">
    <reaction evidence="1">
        <text>ATP + protein L-histidine = ADP + protein N-phospho-L-histidine.</text>
        <dbReference type="EC" id="2.7.13.3"/>
    </reaction>
</comment>
<dbReference type="EMBL" id="FR695869">
    <property type="protein sequence ID" value="CBX28795.1"/>
    <property type="molecule type" value="Genomic_DNA"/>
</dbReference>
<evidence type="ECO:0000256" key="2">
    <source>
        <dbReference type="ARBA" id="ARBA00012438"/>
    </source>
</evidence>
<dbReference type="InterPro" id="IPR005467">
    <property type="entry name" value="His_kinase_dom"/>
</dbReference>
<dbReference type="PANTHER" id="PTHR43065:SF10">
    <property type="entry name" value="PEROXIDE STRESS-ACTIVATED HISTIDINE KINASE MAK3"/>
    <property type="match status" value="1"/>
</dbReference>
<evidence type="ECO:0000256" key="4">
    <source>
        <dbReference type="ARBA" id="ARBA00022679"/>
    </source>
</evidence>
<evidence type="ECO:0000256" key="7">
    <source>
        <dbReference type="ARBA" id="ARBA00022840"/>
    </source>
</evidence>
<accession>E1YE01</accession>
<keyword evidence="5" id="KW-0547">Nucleotide-binding</keyword>
<dbReference type="InterPro" id="IPR004358">
    <property type="entry name" value="Sig_transdc_His_kin-like_C"/>
</dbReference>